<dbReference type="AlphaFoldDB" id="A0AAD7PCN5"/>
<dbReference type="Gene3D" id="3.30.930.10">
    <property type="entry name" value="Bira Bifunctional Protein, Domain 2"/>
    <property type="match status" value="1"/>
</dbReference>
<sequence length="140" mass="15826">MPLVSSFFFSIFKFQMKMKEIVKEKKAQIERDGDCTDTLIVMQHLPVYTLGASSSEENLNFEMKDAPFDIYQTERGGEVTYHGPVQACHLQGLHVQKHIGNACSHSSASQTGRRCLSVRELCSEFCREYAVEGVFLSIQP</sequence>
<organism evidence="2 3">
    <name type="scientific">Quillaja saponaria</name>
    <name type="common">Soap bark tree</name>
    <dbReference type="NCBI Taxonomy" id="32244"/>
    <lineage>
        <taxon>Eukaryota</taxon>
        <taxon>Viridiplantae</taxon>
        <taxon>Streptophyta</taxon>
        <taxon>Embryophyta</taxon>
        <taxon>Tracheophyta</taxon>
        <taxon>Spermatophyta</taxon>
        <taxon>Magnoliopsida</taxon>
        <taxon>eudicotyledons</taxon>
        <taxon>Gunneridae</taxon>
        <taxon>Pentapetalae</taxon>
        <taxon>rosids</taxon>
        <taxon>fabids</taxon>
        <taxon>Fabales</taxon>
        <taxon>Quillajaceae</taxon>
        <taxon>Quillaja</taxon>
    </lineage>
</organism>
<accession>A0AAD7PCN5</accession>
<dbReference type="InterPro" id="IPR004143">
    <property type="entry name" value="BPL_LPL_catalytic"/>
</dbReference>
<keyword evidence="3" id="KW-1185">Reference proteome</keyword>
<dbReference type="Pfam" id="PF21948">
    <property type="entry name" value="LplA-B_cat"/>
    <property type="match status" value="1"/>
</dbReference>
<proteinExistence type="predicted"/>
<dbReference type="InterPro" id="IPR045864">
    <property type="entry name" value="aa-tRNA-synth_II/BPL/LPL"/>
</dbReference>
<gene>
    <name evidence="2" type="ORF">O6P43_026868</name>
</gene>
<dbReference type="GO" id="GO:0033819">
    <property type="term" value="F:lipoyl(octanoyl) transferase activity"/>
    <property type="evidence" value="ECO:0007669"/>
    <property type="project" value="TreeGrafter"/>
</dbReference>
<reference evidence="2" key="1">
    <citation type="journal article" date="2023" name="Science">
        <title>Elucidation of the pathway for biosynthesis of saponin adjuvants from the soapbark tree.</title>
        <authorList>
            <person name="Reed J."/>
            <person name="Orme A."/>
            <person name="El-Demerdash A."/>
            <person name="Owen C."/>
            <person name="Martin L.B.B."/>
            <person name="Misra R.C."/>
            <person name="Kikuchi S."/>
            <person name="Rejzek M."/>
            <person name="Martin A.C."/>
            <person name="Harkess A."/>
            <person name="Leebens-Mack J."/>
            <person name="Louveau T."/>
            <person name="Stephenson M.J."/>
            <person name="Osbourn A."/>
        </authorList>
    </citation>
    <scope>NUCLEOTIDE SEQUENCE</scope>
    <source>
        <strain evidence="2">S10</strain>
    </source>
</reference>
<feature type="domain" description="BPL/LPL catalytic" evidence="1">
    <location>
        <begin position="33"/>
        <end position="140"/>
    </location>
</feature>
<name>A0AAD7PCN5_QUISA</name>
<dbReference type="Proteomes" id="UP001163823">
    <property type="component" value="Chromosome 11"/>
</dbReference>
<dbReference type="PROSITE" id="PS51733">
    <property type="entry name" value="BPL_LPL_CATALYTIC"/>
    <property type="match status" value="1"/>
</dbReference>
<evidence type="ECO:0000313" key="3">
    <source>
        <dbReference type="Proteomes" id="UP001163823"/>
    </source>
</evidence>
<dbReference type="PANTHER" id="PTHR10993">
    <property type="entry name" value="OCTANOYLTRANSFERASE"/>
    <property type="match status" value="1"/>
</dbReference>
<protein>
    <submittedName>
        <fullName evidence="2">Plastidial lipoyltransferase 2</fullName>
    </submittedName>
</protein>
<evidence type="ECO:0000313" key="2">
    <source>
        <dbReference type="EMBL" id="KAJ7950713.1"/>
    </source>
</evidence>
<dbReference type="EMBL" id="JARAOO010000011">
    <property type="protein sequence ID" value="KAJ7950713.1"/>
    <property type="molecule type" value="Genomic_DNA"/>
</dbReference>
<dbReference type="GO" id="GO:0009249">
    <property type="term" value="P:protein lipoylation"/>
    <property type="evidence" value="ECO:0007669"/>
    <property type="project" value="TreeGrafter"/>
</dbReference>
<evidence type="ECO:0000259" key="1">
    <source>
        <dbReference type="PROSITE" id="PS51733"/>
    </source>
</evidence>
<dbReference type="PANTHER" id="PTHR10993:SF7">
    <property type="entry name" value="LIPOYLTRANSFERASE 2, MITOCHONDRIAL-RELATED"/>
    <property type="match status" value="1"/>
</dbReference>
<dbReference type="KEGG" id="qsa:O6P43_026868"/>
<comment type="caution">
    <text evidence="2">The sequence shown here is derived from an EMBL/GenBank/DDBJ whole genome shotgun (WGS) entry which is preliminary data.</text>
</comment>
<dbReference type="SUPFAM" id="SSF55681">
    <property type="entry name" value="Class II aaRS and biotin synthetases"/>
    <property type="match status" value="1"/>
</dbReference>